<dbReference type="InParanoid" id="S2KHG0"/>
<dbReference type="Proteomes" id="UP000014254">
    <property type="component" value="Unassembled WGS sequence"/>
</dbReference>
<evidence type="ECO:0000313" key="2">
    <source>
        <dbReference type="Proteomes" id="UP000014254"/>
    </source>
</evidence>
<name>S2KHG0_MUCC1</name>
<gene>
    <name evidence="1" type="ORF">HMPREF1544_01358</name>
</gene>
<organism evidence="1 2">
    <name type="scientific">Mucor circinelloides f. circinelloides (strain 1006PhL)</name>
    <name type="common">Mucormycosis agent</name>
    <name type="synonym">Calyptromyces circinelloides</name>
    <dbReference type="NCBI Taxonomy" id="1220926"/>
    <lineage>
        <taxon>Eukaryota</taxon>
        <taxon>Fungi</taxon>
        <taxon>Fungi incertae sedis</taxon>
        <taxon>Mucoromycota</taxon>
        <taxon>Mucoromycotina</taxon>
        <taxon>Mucoromycetes</taxon>
        <taxon>Mucorales</taxon>
        <taxon>Mucorineae</taxon>
        <taxon>Mucoraceae</taxon>
        <taxon>Mucor</taxon>
    </lineage>
</organism>
<reference evidence="2" key="1">
    <citation type="submission" date="2013-05" db="EMBL/GenBank/DDBJ databases">
        <title>The Genome sequence of Mucor circinelloides f. circinelloides 1006PhL.</title>
        <authorList>
            <consortium name="The Broad Institute Genomics Platform"/>
            <person name="Cuomo C."/>
            <person name="Earl A."/>
            <person name="Findley K."/>
            <person name="Lee S.C."/>
            <person name="Walker B."/>
            <person name="Young S."/>
            <person name="Zeng Q."/>
            <person name="Gargeya S."/>
            <person name="Fitzgerald M."/>
            <person name="Haas B."/>
            <person name="Abouelleil A."/>
            <person name="Allen A.W."/>
            <person name="Alvarado L."/>
            <person name="Arachchi H.M."/>
            <person name="Berlin A.M."/>
            <person name="Chapman S.B."/>
            <person name="Gainer-Dewar J."/>
            <person name="Goldberg J."/>
            <person name="Griggs A."/>
            <person name="Gujja S."/>
            <person name="Hansen M."/>
            <person name="Howarth C."/>
            <person name="Imamovic A."/>
            <person name="Ireland A."/>
            <person name="Larimer J."/>
            <person name="McCowan C."/>
            <person name="Murphy C."/>
            <person name="Pearson M."/>
            <person name="Poon T.W."/>
            <person name="Priest M."/>
            <person name="Roberts A."/>
            <person name="Saif S."/>
            <person name="Shea T."/>
            <person name="Sisk P."/>
            <person name="Sykes S."/>
            <person name="Wortman J."/>
            <person name="Nusbaum C."/>
            <person name="Birren B."/>
        </authorList>
    </citation>
    <scope>NUCLEOTIDE SEQUENCE [LARGE SCALE GENOMIC DNA]</scope>
    <source>
        <strain evidence="2">1006PhL</strain>
    </source>
</reference>
<protein>
    <submittedName>
        <fullName evidence="1">Uncharacterized protein</fullName>
    </submittedName>
</protein>
<dbReference type="OrthoDB" id="10484060at2759"/>
<proteinExistence type="predicted"/>
<keyword evidence="2" id="KW-1185">Reference proteome</keyword>
<accession>S2KHG0</accession>
<dbReference type="AlphaFoldDB" id="S2KHG0"/>
<dbReference type="OMA" id="MPTEMIM"/>
<evidence type="ECO:0000313" key="1">
    <source>
        <dbReference type="EMBL" id="EPB91850.1"/>
    </source>
</evidence>
<sequence length="215" mass="25292">MSVFKFSQLKTPELTDQANLRNSQNFHKSLFENIDTLLINEYVVNTGEYPLEKVQRFAGWHVCQNFYQTFCRSFAPPAESRSTAAWNIFQRDKYAKYCNEQQIKNLPIETYSYRQRIFSARFKDIKVNDPAYHHQLMESAKEANAKHSRNLDVDERGKAYLRDIKSLDASLKYMRFNYDMHYILLIPHVAKKTKVFSKKIIASKGKPNQLFLVTA</sequence>
<dbReference type="VEuPathDB" id="FungiDB:HMPREF1544_01358"/>
<dbReference type="EMBL" id="KE123905">
    <property type="protein sequence ID" value="EPB91850.1"/>
    <property type="molecule type" value="Genomic_DNA"/>
</dbReference>